<protein>
    <submittedName>
        <fullName evidence="8">Acriflavin resistance protein</fullName>
    </submittedName>
</protein>
<sequence>MNISQYTGIILLTFAAACGNSTPPPPAAPPPVKVVLQEVRQGTAVFYEEFPATVNPLNQVDLRAQVSGFITGIHIADGARAKKGQLLYSIDAQLYEANYGQAVANLQVQEANLVRAQKDVDRYHELEKNDAIAKQLVDNAEAALEVAKKQSEAAKANISAVQTSVRYTKVTAPFDGLIGISLVKSGTAVVAGQTVLNTISSDNELAADINLDQREIYRFSQFLQQKKQDSIFSLAFGTDIYPHHGKLLLMDRAVDPQTGTIKARIVFPNPDKTLRAGMNAVVRVKTDAPANTIIIPYKSITEQLGEFFVYVKTDSSKVTQKKVVLGTVIGSNIIVREGLAPGDSVVTQGVQALREGAVIESVPPAAPAAADKPKQ</sequence>
<reference evidence="8 9" key="1">
    <citation type="submission" date="2014-11" db="EMBL/GenBank/DDBJ databases">
        <title>Genome sequence of Flavihumibacter solisilvae 3-3.</title>
        <authorList>
            <person name="Zhou G."/>
            <person name="Li M."/>
            <person name="Wang G."/>
        </authorList>
    </citation>
    <scope>NUCLEOTIDE SEQUENCE [LARGE SCALE GENOMIC DNA]</scope>
    <source>
        <strain evidence="8 9">3-3</strain>
    </source>
</reference>
<dbReference type="GO" id="GO:0022857">
    <property type="term" value="F:transmembrane transporter activity"/>
    <property type="evidence" value="ECO:0007669"/>
    <property type="project" value="InterPro"/>
</dbReference>
<gene>
    <name evidence="8" type="ORF">OI18_10855</name>
</gene>
<dbReference type="Gene3D" id="1.10.287.470">
    <property type="entry name" value="Helix hairpin bin"/>
    <property type="match status" value="1"/>
</dbReference>
<dbReference type="GO" id="GO:0030313">
    <property type="term" value="C:cell envelope"/>
    <property type="evidence" value="ECO:0007669"/>
    <property type="project" value="UniProtKB-SubCell"/>
</dbReference>
<dbReference type="GO" id="GO:0046677">
    <property type="term" value="P:response to antibiotic"/>
    <property type="evidence" value="ECO:0007669"/>
    <property type="project" value="TreeGrafter"/>
</dbReference>
<evidence type="ECO:0000259" key="4">
    <source>
        <dbReference type="Pfam" id="PF25876"/>
    </source>
</evidence>
<dbReference type="InterPro" id="IPR058627">
    <property type="entry name" value="MdtA-like_C"/>
</dbReference>
<dbReference type="Gene3D" id="2.40.50.100">
    <property type="match status" value="1"/>
</dbReference>
<comment type="caution">
    <text evidence="8">The sequence shown here is derived from an EMBL/GenBank/DDBJ whole genome shotgun (WGS) entry which is preliminary data.</text>
</comment>
<dbReference type="NCBIfam" id="TIGR01730">
    <property type="entry name" value="RND_mfp"/>
    <property type="match status" value="1"/>
</dbReference>
<evidence type="ECO:0000313" key="9">
    <source>
        <dbReference type="Proteomes" id="UP000031408"/>
    </source>
</evidence>
<evidence type="ECO:0000256" key="1">
    <source>
        <dbReference type="ARBA" id="ARBA00004196"/>
    </source>
</evidence>
<comment type="subcellular location">
    <subcellularLocation>
        <location evidence="1">Cell envelope</location>
    </subcellularLocation>
</comment>
<dbReference type="InterPro" id="IPR058625">
    <property type="entry name" value="MdtA-like_BSH"/>
</dbReference>
<keyword evidence="3" id="KW-0175">Coiled coil</keyword>
<organism evidence="8 9">
    <name type="scientific">Flavihumibacter solisilvae</name>
    <dbReference type="NCBI Taxonomy" id="1349421"/>
    <lineage>
        <taxon>Bacteria</taxon>
        <taxon>Pseudomonadati</taxon>
        <taxon>Bacteroidota</taxon>
        <taxon>Chitinophagia</taxon>
        <taxon>Chitinophagales</taxon>
        <taxon>Chitinophagaceae</taxon>
        <taxon>Flavihumibacter</taxon>
    </lineage>
</organism>
<evidence type="ECO:0000256" key="3">
    <source>
        <dbReference type="SAM" id="Coils"/>
    </source>
</evidence>
<dbReference type="Pfam" id="PF25967">
    <property type="entry name" value="RND-MFP_C"/>
    <property type="match status" value="1"/>
</dbReference>
<dbReference type="SUPFAM" id="SSF111369">
    <property type="entry name" value="HlyD-like secretion proteins"/>
    <property type="match status" value="1"/>
</dbReference>
<dbReference type="RefSeq" id="WP_039139812.1">
    <property type="nucleotide sequence ID" value="NZ_JSVC01000011.1"/>
</dbReference>
<dbReference type="Pfam" id="PF25917">
    <property type="entry name" value="BSH_RND"/>
    <property type="match status" value="1"/>
</dbReference>
<feature type="domain" description="Multidrug resistance protein MdtA-like beta-barrel" evidence="6">
    <location>
        <begin position="213"/>
        <end position="287"/>
    </location>
</feature>
<dbReference type="GO" id="GO:0005886">
    <property type="term" value="C:plasma membrane"/>
    <property type="evidence" value="ECO:0007669"/>
    <property type="project" value="TreeGrafter"/>
</dbReference>
<feature type="domain" description="Multidrug resistance protein MdtA-like alpha-helical hairpin" evidence="4">
    <location>
        <begin position="99"/>
        <end position="168"/>
    </location>
</feature>
<feature type="coiled-coil region" evidence="3">
    <location>
        <begin position="106"/>
        <end position="157"/>
    </location>
</feature>
<dbReference type="EMBL" id="JSVC01000011">
    <property type="protein sequence ID" value="KIC94595.1"/>
    <property type="molecule type" value="Genomic_DNA"/>
</dbReference>
<dbReference type="InterPro" id="IPR006143">
    <property type="entry name" value="RND_pump_MFP"/>
</dbReference>
<dbReference type="Pfam" id="PF25944">
    <property type="entry name" value="Beta-barrel_RND"/>
    <property type="match status" value="1"/>
</dbReference>
<dbReference type="AlphaFoldDB" id="A0A0C1IK91"/>
<dbReference type="Gene3D" id="2.40.30.170">
    <property type="match status" value="1"/>
</dbReference>
<keyword evidence="9" id="KW-1185">Reference proteome</keyword>
<comment type="similarity">
    <text evidence="2">Belongs to the membrane fusion protein (MFP) (TC 8.A.1) family.</text>
</comment>
<proteinExistence type="inferred from homology"/>
<dbReference type="Proteomes" id="UP000031408">
    <property type="component" value="Unassembled WGS sequence"/>
</dbReference>
<dbReference type="Gene3D" id="2.40.420.20">
    <property type="match status" value="1"/>
</dbReference>
<evidence type="ECO:0000259" key="6">
    <source>
        <dbReference type="Pfam" id="PF25944"/>
    </source>
</evidence>
<dbReference type="PANTHER" id="PTHR30158">
    <property type="entry name" value="ACRA/E-RELATED COMPONENT OF DRUG EFFLUX TRANSPORTER"/>
    <property type="match status" value="1"/>
</dbReference>
<accession>A0A0C1IK91</accession>
<evidence type="ECO:0000313" key="8">
    <source>
        <dbReference type="EMBL" id="KIC94595.1"/>
    </source>
</evidence>
<dbReference type="Pfam" id="PF25876">
    <property type="entry name" value="HH_MFP_RND"/>
    <property type="match status" value="1"/>
</dbReference>
<dbReference type="InterPro" id="IPR058626">
    <property type="entry name" value="MdtA-like_b-barrel"/>
</dbReference>
<dbReference type="InterPro" id="IPR058624">
    <property type="entry name" value="MdtA-like_HH"/>
</dbReference>
<evidence type="ECO:0000256" key="2">
    <source>
        <dbReference type="ARBA" id="ARBA00009477"/>
    </source>
</evidence>
<feature type="domain" description="Multidrug resistance protein MdtA-like C-terminal permuted SH3" evidence="7">
    <location>
        <begin position="291"/>
        <end position="351"/>
    </location>
</feature>
<evidence type="ECO:0000259" key="7">
    <source>
        <dbReference type="Pfam" id="PF25967"/>
    </source>
</evidence>
<feature type="domain" description="Multidrug resistance protein MdtA-like barrel-sandwich hybrid" evidence="5">
    <location>
        <begin position="58"/>
        <end position="196"/>
    </location>
</feature>
<dbReference type="STRING" id="1349421.OI18_10855"/>
<evidence type="ECO:0000259" key="5">
    <source>
        <dbReference type="Pfam" id="PF25917"/>
    </source>
</evidence>
<name>A0A0C1IK91_9BACT</name>
<dbReference type="OrthoDB" id="9801814at2"/>